<evidence type="ECO:0000259" key="1">
    <source>
        <dbReference type="Pfam" id="PF13456"/>
    </source>
</evidence>
<evidence type="ECO:0000313" key="3">
    <source>
        <dbReference type="Proteomes" id="UP000824890"/>
    </source>
</evidence>
<dbReference type="Pfam" id="PF13456">
    <property type="entry name" value="RVT_3"/>
    <property type="match status" value="1"/>
</dbReference>
<feature type="domain" description="RNase H type-1" evidence="1">
    <location>
        <begin position="98"/>
        <end position="210"/>
    </location>
</feature>
<gene>
    <name evidence="2" type="ORF">HID58_086236</name>
</gene>
<comment type="caution">
    <text evidence="2">The sequence shown here is derived from an EMBL/GenBank/DDBJ whole genome shotgun (WGS) entry which is preliminary data.</text>
</comment>
<keyword evidence="3" id="KW-1185">Reference proteome</keyword>
<dbReference type="EMBL" id="JAGKQM010000019">
    <property type="protein sequence ID" value="KAH0857975.1"/>
    <property type="molecule type" value="Genomic_DNA"/>
</dbReference>
<dbReference type="Proteomes" id="UP000824890">
    <property type="component" value="Unassembled WGS sequence"/>
</dbReference>
<accession>A0ABQ7XPT3</accession>
<protein>
    <recommendedName>
        <fullName evidence="1">RNase H type-1 domain-containing protein</fullName>
    </recommendedName>
</protein>
<organism evidence="2 3">
    <name type="scientific">Brassica napus</name>
    <name type="common">Rape</name>
    <dbReference type="NCBI Taxonomy" id="3708"/>
    <lineage>
        <taxon>Eukaryota</taxon>
        <taxon>Viridiplantae</taxon>
        <taxon>Streptophyta</taxon>
        <taxon>Embryophyta</taxon>
        <taxon>Tracheophyta</taxon>
        <taxon>Spermatophyta</taxon>
        <taxon>Magnoliopsida</taxon>
        <taxon>eudicotyledons</taxon>
        <taxon>Gunneridae</taxon>
        <taxon>Pentapetalae</taxon>
        <taxon>rosids</taxon>
        <taxon>malvids</taxon>
        <taxon>Brassicales</taxon>
        <taxon>Brassicaceae</taxon>
        <taxon>Brassiceae</taxon>
        <taxon>Brassica</taxon>
    </lineage>
</organism>
<reference evidence="2 3" key="1">
    <citation type="submission" date="2021-05" db="EMBL/GenBank/DDBJ databases">
        <title>Genome Assembly of Synthetic Allotetraploid Brassica napus Reveals Homoeologous Exchanges between Subgenomes.</title>
        <authorList>
            <person name="Davis J.T."/>
        </authorList>
    </citation>
    <scope>NUCLEOTIDE SEQUENCE [LARGE SCALE GENOMIC DNA]</scope>
    <source>
        <strain evidence="3">cv. Da-Ae</strain>
        <tissue evidence="2">Seedling</tissue>
    </source>
</reference>
<sequence length="245" mass="27629">MAPCLKSVYNVSGKNVHVNIDGRSFDIDHDESQPIDISITSEGYTKINKVNSEDIQGYRLRYDNYNIMLNDALGKSNDVADYAIHTKYYDQDVRIQTREQYERSGAAWIVRDFRGKALEHSRRAFTGFQSKLEAELEIIGWAAADFQSLHWNRVIIEISSAKALEALQNPLSCPHLSNTIAHVSKLLNQYLHCHVLVVKECANGVANEIAVSVTRDRRYQSYVARGGPSWLSRIIQEEAGASVPS</sequence>
<proteinExistence type="predicted"/>
<dbReference type="InterPro" id="IPR002156">
    <property type="entry name" value="RNaseH_domain"/>
</dbReference>
<evidence type="ECO:0000313" key="2">
    <source>
        <dbReference type="EMBL" id="KAH0857975.1"/>
    </source>
</evidence>
<name>A0ABQ7XPT3_BRANA</name>